<organism evidence="1">
    <name type="scientific">Aphanomyces invadans</name>
    <dbReference type="NCBI Taxonomy" id="157072"/>
    <lineage>
        <taxon>Eukaryota</taxon>
        <taxon>Sar</taxon>
        <taxon>Stramenopiles</taxon>
        <taxon>Oomycota</taxon>
        <taxon>Saprolegniomycetes</taxon>
        <taxon>Saprolegniales</taxon>
        <taxon>Verrucalvaceae</taxon>
        <taxon>Aphanomyces</taxon>
    </lineage>
</organism>
<dbReference type="VEuPathDB" id="FungiDB:H310_05380"/>
<gene>
    <name evidence="1" type="ORF">H310_05380</name>
</gene>
<evidence type="ECO:0000313" key="1">
    <source>
        <dbReference type="EMBL" id="ETW02921.1"/>
    </source>
</evidence>
<proteinExistence type="predicted"/>
<name>A0A024U954_9STRA</name>
<accession>A0A024U954</accession>
<reference evidence="1" key="1">
    <citation type="submission" date="2013-12" db="EMBL/GenBank/DDBJ databases">
        <title>The Genome Sequence of Aphanomyces invadans NJM9701.</title>
        <authorList>
            <consortium name="The Broad Institute Genomics Platform"/>
            <person name="Russ C."/>
            <person name="Tyler B."/>
            <person name="van West P."/>
            <person name="Dieguez-Uribeondo J."/>
            <person name="Young S.K."/>
            <person name="Zeng Q."/>
            <person name="Gargeya S."/>
            <person name="Fitzgerald M."/>
            <person name="Abouelleil A."/>
            <person name="Alvarado L."/>
            <person name="Chapman S.B."/>
            <person name="Gainer-Dewar J."/>
            <person name="Goldberg J."/>
            <person name="Griggs A."/>
            <person name="Gujja S."/>
            <person name="Hansen M."/>
            <person name="Howarth C."/>
            <person name="Imamovic A."/>
            <person name="Ireland A."/>
            <person name="Larimer J."/>
            <person name="McCowan C."/>
            <person name="Murphy C."/>
            <person name="Pearson M."/>
            <person name="Poon T.W."/>
            <person name="Priest M."/>
            <person name="Roberts A."/>
            <person name="Saif S."/>
            <person name="Shea T."/>
            <person name="Sykes S."/>
            <person name="Wortman J."/>
            <person name="Nusbaum C."/>
            <person name="Birren B."/>
        </authorList>
    </citation>
    <scope>NUCLEOTIDE SEQUENCE [LARGE SCALE GENOMIC DNA]</scope>
    <source>
        <strain evidence="1">NJM9701</strain>
    </source>
</reference>
<dbReference type="AlphaFoldDB" id="A0A024U954"/>
<dbReference type="GeneID" id="20082430"/>
<sequence length="177" mass="20051">MARTFSCTSSLVVHRLPTSTPCFHLGLYVHGGVVTPMDLGAPRRDTNLVHHVRHIRRVSTDRVRRRDKHGTSSHDVEFGFRATLGTLNMDVPCEANAHRAPPPARILETNAGPTHQDDPHRRIHTPPYQRRWVLDVPCQSRECTWPMFLERSGRSCSKYLTDCTLRPTPFGKALVGK</sequence>
<dbReference type="RefSeq" id="XP_008868305.1">
    <property type="nucleotide sequence ID" value="XM_008870083.1"/>
</dbReference>
<protein>
    <submittedName>
        <fullName evidence="1">Uncharacterized protein</fullName>
    </submittedName>
</protein>
<dbReference type="EMBL" id="KI913960">
    <property type="protein sequence ID" value="ETW02921.1"/>
    <property type="molecule type" value="Genomic_DNA"/>
</dbReference>